<dbReference type="EMBL" id="VOHM01000010">
    <property type="protein sequence ID" value="TWT25665.1"/>
    <property type="molecule type" value="Genomic_DNA"/>
</dbReference>
<proteinExistence type="predicted"/>
<feature type="transmembrane region" description="Helical" evidence="1">
    <location>
        <begin position="67"/>
        <end position="91"/>
    </location>
</feature>
<dbReference type="Pfam" id="PF07332">
    <property type="entry name" value="Phage_holin_3_6"/>
    <property type="match status" value="1"/>
</dbReference>
<evidence type="ECO:0000313" key="2">
    <source>
        <dbReference type="EMBL" id="TWT25665.1"/>
    </source>
</evidence>
<accession>A0A5C5UJX7</accession>
<dbReference type="OrthoDB" id="3828498at2"/>
<organism evidence="2 3">
    <name type="scientific">Corynebacterium canis</name>
    <dbReference type="NCBI Taxonomy" id="679663"/>
    <lineage>
        <taxon>Bacteria</taxon>
        <taxon>Bacillati</taxon>
        <taxon>Actinomycetota</taxon>
        <taxon>Actinomycetes</taxon>
        <taxon>Mycobacteriales</taxon>
        <taxon>Corynebacteriaceae</taxon>
        <taxon>Corynebacterium</taxon>
    </lineage>
</organism>
<protein>
    <submittedName>
        <fullName evidence="2">Phage holin family protein</fullName>
    </submittedName>
</protein>
<name>A0A5C5UJX7_9CORY</name>
<evidence type="ECO:0000256" key="1">
    <source>
        <dbReference type="SAM" id="Phobius"/>
    </source>
</evidence>
<keyword evidence="1" id="KW-1133">Transmembrane helix</keyword>
<sequence length="165" mass="17859">MSTKPGLYTDGSASFQPRVNEIPLSDADARSGSLGTLVSDATAQMSSLFRSELELAKAEITQEAKKGAVGGGLFGVAATVALYSSFFFFFFLAELLSIWLQRWASFLIVFLIMLVIAAVLAWIGFRKVKKIGPPKKTIDSVTELKGLISKDPQRALDARSPGMYS</sequence>
<dbReference type="RefSeq" id="WP_146324213.1">
    <property type="nucleotide sequence ID" value="NZ_BAABLR010000073.1"/>
</dbReference>
<dbReference type="AlphaFoldDB" id="A0A5C5UJX7"/>
<gene>
    <name evidence="2" type="ORF">FRX94_05945</name>
</gene>
<reference evidence="2 3" key="1">
    <citation type="submission" date="2019-08" db="EMBL/GenBank/DDBJ databases">
        <authorList>
            <person name="Lei W."/>
        </authorList>
    </citation>
    <scope>NUCLEOTIDE SEQUENCE [LARGE SCALE GENOMIC DNA]</scope>
    <source>
        <strain evidence="2 3">CCUG 58627</strain>
    </source>
</reference>
<comment type="caution">
    <text evidence="2">The sequence shown here is derived from an EMBL/GenBank/DDBJ whole genome shotgun (WGS) entry which is preliminary data.</text>
</comment>
<keyword evidence="3" id="KW-1185">Reference proteome</keyword>
<dbReference type="Proteomes" id="UP000320791">
    <property type="component" value="Unassembled WGS sequence"/>
</dbReference>
<dbReference type="InterPro" id="IPR009937">
    <property type="entry name" value="Phage_holin_3_6"/>
</dbReference>
<feature type="transmembrane region" description="Helical" evidence="1">
    <location>
        <begin position="103"/>
        <end position="125"/>
    </location>
</feature>
<keyword evidence="1" id="KW-0812">Transmembrane</keyword>
<evidence type="ECO:0000313" key="3">
    <source>
        <dbReference type="Proteomes" id="UP000320791"/>
    </source>
</evidence>
<keyword evidence="1" id="KW-0472">Membrane</keyword>